<dbReference type="Proteomes" id="UP000030905">
    <property type="component" value="Chromosome"/>
</dbReference>
<reference evidence="1 4" key="1">
    <citation type="journal article" date="2015" name="Genome Announc.">
        <title>Complete Genome Sequence of the Nitrogen-Fixing and Solvent-Producing Clostridium pasteurianum DSM 525.</title>
        <authorList>
            <person name="Poehlein A."/>
            <person name="Grosse-Honebrink A."/>
            <person name="Zhang Y."/>
            <person name="Minton N.P."/>
            <person name="Daniel R."/>
        </authorList>
    </citation>
    <scope>NUCLEOTIDE SEQUENCE [LARGE SCALE GENOMIC DNA]</scope>
    <source>
        <strain evidence="1">DSM 525</strain>
        <strain evidence="4">DSM 525 / ATCC 6013</strain>
    </source>
</reference>
<dbReference type="PATRIC" id="fig|1262449.3.peg.3587"/>
<dbReference type="RefSeq" id="WP_003447595.1">
    <property type="nucleotide sequence ID" value="NZ_ANZB01000015.1"/>
</dbReference>
<dbReference type="KEGG" id="cpat:CLPA_c24490"/>
<reference evidence="2 3" key="3">
    <citation type="journal article" name="Genome Announc.">
        <title>Improved Draft Genome Sequence of Clostridium pasteurianum Strain ATCC 6013 (DSM 525) Using a Hybrid Next-Generation Sequencing Approach.</title>
        <authorList>
            <person name="Pyne M.E."/>
            <person name="Utturkar S."/>
            <person name="Brown S.D."/>
            <person name="Moo-Young M."/>
            <person name="Chung D.A."/>
            <person name="Chou C.P."/>
        </authorList>
    </citation>
    <scope>NUCLEOTIDE SEQUENCE [LARGE SCALE GENOMIC DNA]</scope>
    <source>
        <strain evidence="2 3">ATCC 6013</strain>
    </source>
</reference>
<evidence type="ECO:0000313" key="3">
    <source>
        <dbReference type="Proteomes" id="UP000028042"/>
    </source>
</evidence>
<gene>
    <name evidence="1" type="ORF">CLPA_c24490</name>
    <name evidence="2" type="ORF">CP6013_00730</name>
</gene>
<name>A0A0H3J4U4_CLOPA</name>
<accession>A0A0H3J4U4</accession>
<reference evidence="2" key="2">
    <citation type="submission" date="2015-10" db="EMBL/GenBank/DDBJ databases">
        <title>Improved Draft Genome Sequence of Clostridium pasteurianum Strain ATCC 6013 (DSM 525) Using a Hybrid Next-Generation Sequencing Approach.</title>
        <authorList>
            <person name="Pyne M.E."/>
            <person name="Utturkar S.M."/>
            <person name="Brown S.D."/>
            <person name="Moo-Young M."/>
            <person name="Chung D.A."/>
            <person name="Chou P.C."/>
        </authorList>
    </citation>
    <scope>NUCLEOTIDE SEQUENCE</scope>
    <source>
        <strain evidence="2">ATCC 6013</strain>
    </source>
</reference>
<proteinExistence type="predicted"/>
<organism evidence="1 4">
    <name type="scientific">Clostridium pasteurianum DSM 525 = ATCC 6013</name>
    <dbReference type="NCBI Taxonomy" id="1262449"/>
    <lineage>
        <taxon>Bacteria</taxon>
        <taxon>Bacillati</taxon>
        <taxon>Bacillota</taxon>
        <taxon>Clostridia</taxon>
        <taxon>Eubacteriales</taxon>
        <taxon>Clostridiaceae</taxon>
        <taxon>Clostridium</taxon>
    </lineage>
</organism>
<sequence>MISKRQYHIWQYNLDDIYENDGKLMVNFSEEEAVNTSETLMLYILNEKIKKCKYDYKKEYKKDENGNEIRVKKNIAPIITVETGRSRNEEQTAKLKKLLENGFYINTDPLGHFVFLDNVLSGSQNKECRQIFVYEDYYEKLKEYISLGAEPNKCTVSKNLTRNALTTTDVYLVPVHIKEVGICIIPDCEVPVYEDVNIIKSYTRTEEEEKKYEELMAWIEADKEYYKMIKEASEAVNSVDCKVEKKSKENRQKGTYKTVNQWKDTDRKVKAEELGNPKARIYVDTKSKYYPLYIEEQTDEIGKEEIKEIPITEWSTGLQLFTDENHKCIENVFDGMGIISKELGVTCQII</sequence>
<evidence type="ECO:0000313" key="4">
    <source>
        <dbReference type="Proteomes" id="UP000030905"/>
    </source>
</evidence>
<dbReference type="Proteomes" id="UP000028042">
    <property type="component" value="Unassembled WGS sequence"/>
</dbReference>
<dbReference type="EMBL" id="CP009268">
    <property type="protein sequence ID" value="AJA52507.1"/>
    <property type="molecule type" value="Genomic_DNA"/>
</dbReference>
<dbReference type="EMBL" id="JPGY02000001">
    <property type="protein sequence ID" value="KRU11483.1"/>
    <property type="molecule type" value="Genomic_DNA"/>
</dbReference>
<dbReference type="GeneID" id="93074588"/>
<evidence type="ECO:0000313" key="2">
    <source>
        <dbReference type="EMBL" id="KRU11483.1"/>
    </source>
</evidence>
<evidence type="ECO:0000313" key="1">
    <source>
        <dbReference type="EMBL" id="AJA52507.1"/>
    </source>
</evidence>
<dbReference type="AlphaFoldDB" id="A0A0H3J4U4"/>
<dbReference type="KEGG" id="cpae:CPAST_c24490"/>
<protein>
    <submittedName>
        <fullName evidence="1">Uncharacterized protein</fullName>
    </submittedName>
</protein>
<keyword evidence="4" id="KW-1185">Reference proteome</keyword>